<dbReference type="EMBL" id="JANJQO010000170">
    <property type="protein sequence ID" value="KAJ2980829.1"/>
    <property type="molecule type" value="Genomic_DNA"/>
</dbReference>
<reference evidence="1" key="1">
    <citation type="submission" date="2022-08" db="EMBL/GenBank/DDBJ databases">
        <title>Genome Sequence of Lecanicillium fungicola.</title>
        <authorList>
            <person name="Buettner E."/>
        </authorList>
    </citation>
    <scope>NUCLEOTIDE SEQUENCE</scope>
    <source>
        <strain evidence="1">Babe33</strain>
    </source>
</reference>
<evidence type="ECO:0000313" key="2">
    <source>
        <dbReference type="Proteomes" id="UP001143910"/>
    </source>
</evidence>
<evidence type="ECO:0000313" key="1">
    <source>
        <dbReference type="EMBL" id="KAJ2980829.1"/>
    </source>
</evidence>
<keyword evidence="2" id="KW-1185">Reference proteome</keyword>
<gene>
    <name evidence="1" type="ORF">NQ176_g2411</name>
</gene>
<organism evidence="1 2">
    <name type="scientific">Zarea fungicola</name>
    <dbReference type="NCBI Taxonomy" id="93591"/>
    <lineage>
        <taxon>Eukaryota</taxon>
        <taxon>Fungi</taxon>
        <taxon>Dikarya</taxon>
        <taxon>Ascomycota</taxon>
        <taxon>Pezizomycotina</taxon>
        <taxon>Sordariomycetes</taxon>
        <taxon>Hypocreomycetidae</taxon>
        <taxon>Hypocreales</taxon>
        <taxon>Cordycipitaceae</taxon>
        <taxon>Zarea</taxon>
    </lineage>
</organism>
<sequence length="251" mass="28580">MPPPKKKAKTSNSSDKTPSVLRSDFRTAWPLRTGEESVSIKVKDDIFSVHGTVLSQHSEYFQATAKPCYKESGGEIAFDNIDPKYFALFLGVAYSYSSIVPHATPAPAANPEAQVQRTPLRDYVEVYKLCDRFICPTIAAYMLRCINSLIGDRHRAMFRAPLDEAQQLWCMKDFADAFEALELNHLTQRELGDLMIQYFCEGVYFRTWQSSAEELGNRPAFVLRVSSYFAGKLALMMEQRSKIRRKELKPP</sequence>
<dbReference type="Proteomes" id="UP001143910">
    <property type="component" value="Unassembled WGS sequence"/>
</dbReference>
<protein>
    <submittedName>
        <fullName evidence="1">Uncharacterized protein</fullName>
    </submittedName>
</protein>
<comment type="caution">
    <text evidence="1">The sequence shown here is derived from an EMBL/GenBank/DDBJ whole genome shotgun (WGS) entry which is preliminary data.</text>
</comment>
<proteinExistence type="predicted"/>
<accession>A0ACC1NQZ2</accession>
<name>A0ACC1NQZ2_9HYPO</name>